<sequence length="232" mass="24345">MTTTTTAAFSTRRFWIRAGALSLILWPIVHFSGFLTSPPGQTHEPAVFREHATLVQVSGVLLHYGAVLLVGVVLTLAWLVRDRTPRLSAIAGLVGALAAVNGSGLLVSDFYDLALAFTVPDAEAVAVTDTAQGYAGVLYGFLLPGFLLHPALIALAVAAVREGRARWWQPVLLVAGLALPFLALSESPVVQSLGPVLIAVALIPIGARLLADSSSSPIEAPVDNSRPRVDTA</sequence>
<dbReference type="RefSeq" id="WP_133877853.1">
    <property type="nucleotide sequence ID" value="NZ_BOMD01000074.1"/>
</dbReference>
<comment type="caution">
    <text evidence="2">The sequence shown here is derived from an EMBL/GenBank/DDBJ whole genome shotgun (WGS) entry which is preliminary data.</text>
</comment>
<keyword evidence="1" id="KW-1133">Transmembrane helix</keyword>
<keyword evidence="1" id="KW-0812">Transmembrane</keyword>
<keyword evidence="3" id="KW-1185">Reference proteome</keyword>
<evidence type="ECO:0000313" key="3">
    <source>
        <dbReference type="Proteomes" id="UP000294901"/>
    </source>
</evidence>
<feature type="transmembrane region" description="Helical" evidence="1">
    <location>
        <begin position="55"/>
        <end position="80"/>
    </location>
</feature>
<feature type="transmembrane region" description="Helical" evidence="1">
    <location>
        <begin position="137"/>
        <end position="160"/>
    </location>
</feature>
<evidence type="ECO:0000313" key="2">
    <source>
        <dbReference type="EMBL" id="TDO31800.1"/>
    </source>
</evidence>
<dbReference type="EMBL" id="SNWR01000002">
    <property type="protein sequence ID" value="TDO31800.1"/>
    <property type="molecule type" value="Genomic_DNA"/>
</dbReference>
<protein>
    <recommendedName>
        <fullName evidence="4">DUF4386 family protein</fullName>
    </recommendedName>
</protein>
<dbReference type="Proteomes" id="UP000294901">
    <property type="component" value="Unassembled WGS sequence"/>
</dbReference>
<feature type="transmembrane region" description="Helical" evidence="1">
    <location>
        <begin position="87"/>
        <end position="107"/>
    </location>
</feature>
<gene>
    <name evidence="2" type="ORF">C8E87_7233</name>
</gene>
<name>A0A4R6J898_9ACTN</name>
<feature type="transmembrane region" description="Helical" evidence="1">
    <location>
        <begin position="167"/>
        <end position="184"/>
    </location>
</feature>
<dbReference type="OrthoDB" id="3532894at2"/>
<feature type="transmembrane region" description="Helical" evidence="1">
    <location>
        <begin position="14"/>
        <end position="35"/>
    </location>
</feature>
<reference evidence="2 3" key="1">
    <citation type="submission" date="2019-03" db="EMBL/GenBank/DDBJ databases">
        <title>Sequencing the genomes of 1000 actinobacteria strains.</title>
        <authorList>
            <person name="Klenk H.-P."/>
        </authorList>
    </citation>
    <scope>NUCLEOTIDE SEQUENCE [LARGE SCALE GENOMIC DNA]</scope>
    <source>
        <strain evidence="2 3">DSM 43805</strain>
    </source>
</reference>
<feature type="transmembrane region" description="Helical" evidence="1">
    <location>
        <begin position="190"/>
        <end position="211"/>
    </location>
</feature>
<accession>A0A4R6J898</accession>
<dbReference type="AlphaFoldDB" id="A0A4R6J898"/>
<proteinExistence type="predicted"/>
<evidence type="ECO:0008006" key="4">
    <source>
        <dbReference type="Google" id="ProtNLM"/>
    </source>
</evidence>
<organism evidence="2 3">
    <name type="scientific">Paractinoplanes brasiliensis</name>
    <dbReference type="NCBI Taxonomy" id="52695"/>
    <lineage>
        <taxon>Bacteria</taxon>
        <taxon>Bacillati</taxon>
        <taxon>Actinomycetota</taxon>
        <taxon>Actinomycetes</taxon>
        <taxon>Micromonosporales</taxon>
        <taxon>Micromonosporaceae</taxon>
        <taxon>Paractinoplanes</taxon>
    </lineage>
</organism>
<keyword evidence="1" id="KW-0472">Membrane</keyword>
<evidence type="ECO:0000256" key="1">
    <source>
        <dbReference type="SAM" id="Phobius"/>
    </source>
</evidence>